<evidence type="ECO:0000313" key="1">
    <source>
        <dbReference type="EMBL" id="GAA0757098.1"/>
    </source>
</evidence>
<dbReference type="EMBL" id="BAAAGG010000005">
    <property type="protein sequence ID" value="GAA0757098.1"/>
    <property type="molecule type" value="Genomic_DNA"/>
</dbReference>
<comment type="caution">
    <text evidence="1">The sequence shown here is derived from an EMBL/GenBank/DDBJ whole genome shotgun (WGS) entry which is preliminary data.</text>
</comment>
<proteinExistence type="predicted"/>
<gene>
    <name evidence="1" type="ORF">GCM10009433_13020</name>
</gene>
<organism evidence="1 2">
    <name type="scientific">Psychroflexus lacisalsi</name>
    <dbReference type="NCBI Taxonomy" id="503928"/>
    <lineage>
        <taxon>Bacteria</taxon>
        <taxon>Pseudomonadati</taxon>
        <taxon>Bacteroidota</taxon>
        <taxon>Flavobacteriia</taxon>
        <taxon>Flavobacteriales</taxon>
        <taxon>Flavobacteriaceae</taxon>
        <taxon>Psychroflexus</taxon>
    </lineage>
</organism>
<dbReference type="PROSITE" id="PS51257">
    <property type="entry name" value="PROKAR_LIPOPROTEIN"/>
    <property type="match status" value="1"/>
</dbReference>
<dbReference type="RefSeq" id="WP_224453844.1">
    <property type="nucleotide sequence ID" value="NZ_BAAAGG010000005.1"/>
</dbReference>
<evidence type="ECO:0000313" key="2">
    <source>
        <dbReference type="Proteomes" id="UP001500185"/>
    </source>
</evidence>
<accession>A0ABP3VJI9</accession>
<sequence length="294" mass="34533">MKYILILLFVVTYSCKTEPQPESKPHADGELRNLSETFKSYWYDGKAELTSYELEFYRYGEKRNGKAMMIFVTEDFLPETQVKANSKSNQTVSVMKLNSTKKFNTGIYPYSVMQSTFLPLEKETPVLKITSSVQEWCGQSYAQLNHKKDFELETHSYFEGEADSSFRIKPTLSENQLWIQLRINPKQIKPGKHKLFPDFSFLQLNHKEIKAYEALIDQTEAKYIQTTINYDNLGRILKIYQEKTFPFAIEKWEEIEINKADTLISTAKKIKTLKTKYWQQNSNKYLHLRDSLSL</sequence>
<dbReference type="Proteomes" id="UP001500185">
    <property type="component" value="Unassembled WGS sequence"/>
</dbReference>
<reference evidence="2" key="1">
    <citation type="journal article" date="2019" name="Int. J. Syst. Evol. Microbiol.">
        <title>The Global Catalogue of Microorganisms (GCM) 10K type strain sequencing project: providing services to taxonomists for standard genome sequencing and annotation.</title>
        <authorList>
            <consortium name="The Broad Institute Genomics Platform"/>
            <consortium name="The Broad Institute Genome Sequencing Center for Infectious Disease"/>
            <person name="Wu L."/>
            <person name="Ma J."/>
        </authorList>
    </citation>
    <scope>NUCLEOTIDE SEQUENCE [LARGE SCALE GENOMIC DNA]</scope>
    <source>
        <strain evidence="2">JCM 16231</strain>
    </source>
</reference>
<keyword evidence="2" id="KW-1185">Reference proteome</keyword>
<name>A0ABP3VJI9_9FLAO</name>
<protein>
    <recommendedName>
        <fullName evidence="3">Septum formation inhibitor Maf</fullName>
    </recommendedName>
</protein>
<evidence type="ECO:0008006" key="3">
    <source>
        <dbReference type="Google" id="ProtNLM"/>
    </source>
</evidence>